<dbReference type="PROSITE" id="PS50093">
    <property type="entry name" value="PKD"/>
    <property type="match status" value="4"/>
</dbReference>
<dbReference type="Proteomes" id="UP000230000">
    <property type="component" value="Unassembled WGS sequence"/>
</dbReference>
<feature type="compositionally biased region" description="Polar residues" evidence="1">
    <location>
        <begin position="96"/>
        <end position="116"/>
    </location>
</feature>
<dbReference type="Pfam" id="PF25778">
    <property type="entry name" value="DUF7948"/>
    <property type="match status" value="1"/>
</dbReference>
<dbReference type="AlphaFoldDB" id="A0A2M9CXC9"/>
<sequence length="1258" mass="135972">MGICYAQKQPGAHHVNPQAGLPTGQVGLPTGQVGLPAEQTGFPPLLFIQNKGQWDADILYRADLPGNGQLFLKKDGIAVTVFNQEDVETLLESVHQDNPASSSAQPGNATSRQHAGSSGAAGVLVRGQMYEMRFEAARQMANSDIVPDHSSAAYYNYFIGNDPARWATHVQAFEAVTYRQIYPHVDVRVFSSGSRLTYDVIVYPGGNPDQVIMSYQGVDKIEVKNDKLVIYTRYGQIEEQTPYAYQFIGNEKHTVTCKFKVRGNQVQFHFPHPEEWNRRVPLIIDPTIIFSSFTGSRADNWGYTATYDAQGNMYVGGIVFGQGYPTLPVSPGPFQATFGGGTSYEGNTYGFDMGISKFSPDGRTLLYATYIGGSGNEQPHSLVVNNQGDLIIAGRTNSPNYPVYPRGNTLGSLGGWDIVVTELNATGTALIGSIRMGGQNDDGVNITSNRSAGTVSLMRNYGDDGRSEVIVDDAGYVYLASSTQSPDFPVTPGVFQSTKGDASSSVSRQGRGSRAYYNQQDGVVIKLKPDLSGVVWSSFLGGDADDAAFVLKLDAQGNIYVAGATASTNLMRLAANPAGVIQNSFQGGDADGFIAEITNDGSRLLRLTYLGTSGADEIYGIALDRNGFVYVCGTTTGNWPVINATYFNQGAKQFIAKLKPDLSGYVYSTTFGSTNTSIPNISPVAFLVDRCENVYVSGWGGGVCYNNNYYEIAGTNGMPVTPDAIKNTTDGRDFYFFVLKRDATGILYGSYFGQNGGCTDHVDGGTSRFDPNGIIYQAICANCGGGAIFPTTPGVWSPSNPTLRPGNPYQGAMCNEVALKIAFNLSGVHVGLKALDGDTSGCVPFTVEITDTAGLSRQYIWDFGDGTGPVRTTEASQSHTYTEVGRYRVMVVGIDSSSCNIADTGYMWVKVGDNPARVGFEVQKIGPCTSYRYRFINTSVALGGGGFTDSSFEWDFGDGSGQIRAGVDTVEHGYGGPGVYRVVLRLVDSSFCNAPDSSVMVLRVASNVRAGFEVDSVGCVPYTAVFNNTSDGGLSFEWDFGDGTTSTEANPVHEYGKAGEYVVRLVANDSTTCNRTDTMVDTIRVYGRPVSMFVVSPVPPQANVAEVFTNQSQGGVRWWWEFGDGSGDTTYNASHIYPKTGVYEACLRVANEWGCEDTSCQAVEALINPLFDVPSAFSPNGDGINDVFRVRGFGIERFEMEIYNRWGQKVYESRDVNQGWDGTYRGKPQPMDAYAYVIHIQFTDGTRVTRTGNVTLLR</sequence>
<dbReference type="InterPro" id="IPR026341">
    <property type="entry name" value="T9SS_type_B"/>
</dbReference>
<protein>
    <submittedName>
        <fullName evidence="3">Gliding motility-associated-like protein</fullName>
    </submittedName>
</protein>
<dbReference type="Gene3D" id="2.60.40.10">
    <property type="entry name" value="Immunoglobulins"/>
    <property type="match status" value="4"/>
</dbReference>
<gene>
    <name evidence="3" type="ORF">BXY57_2173</name>
</gene>
<comment type="caution">
    <text evidence="3">The sequence shown here is derived from an EMBL/GenBank/DDBJ whole genome shotgun (WGS) entry which is preliminary data.</text>
</comment>
<feature type="domain" description="PKD" evidence="2">
    <location>
        <begin position="1027"/>
        <end position="1070"/>
    </location>
</feature>
<dbReference type="InterPro" id="IPR035986">
    <property type="entry name" value="PKD_dom_sf"/>
</dbReference>
<dbReference type="InterPro" id="IPR013783">
    <property type="entry name" value="Ig-like_fold"/>
</dbReference>
<dbReference type="PANTHER" id="PTHR35580:SF1">
    <property type="entry name" value="PHYTASE-LIKE DOMAIN-CONTAINING PROTEIN"/>
    <property type="match status" value="1"/>
</dbReference>
<dbReference type="InterPro" id="IPR000601">
    <property type="entry name" value="PKD_dom"/>
</dbReference>
<keyword evidence="4" id="KW-1185">Reference proteome</keyword>
<dbReference type="Pfam" id="PF18911">
    <property type="entry name" value="PKD_4"/>
    <property type="match status" value="4"/>
</dbReference>
<dbReference type="SUPFAM" id="SSF49299">
    <property type="entry name" value="PKD domain"/>
    <property type="match status" value="4"/>
</dbReference>
<dbReference type="InterPro" id="IPR022409">
    <property type="entry name" value="PKD/Chitinase_dom"/>
</dbReference>
<evidence type="ECO:0000256" key="1">
    <source>
        <dbReference type="SAM" id="MobiDB-lite"/>
    </source>
</evidence>
<evidence type="ECO:0000259" key="2">
    <source>
        <dbReference type="PROSITE" id="PS50093"/>
    </source>
</evidence>
<feature type="domain" description="PKD" evidence="2">
    <location>
        <begin position="1116"/>
        <end position="1154"/>
    </location>
</feature>
<dbReference type="InterPro" id="IPR052918">
    <property type="entry name" value="Motility_Chemotaxis_Reg"/>
</dbReference>
<dbReference type="InterPro" id="IPR010620">
    <property type="entry name" value="SBBP_repeat"/>
</dbReference>
<feature type="region of interest" description="Disordered" evidence="1">
    <location>
        <begin position="93"/>
        <end position="119"/>
    </location>
</feature>
<dbReference type="Pfam" id="PF13585">
    <property type="entry name" value="CHU_C"/>
    <property type="match status" value="1"/>
</dbReference>
<dbReference type="InterPro" id="IPR057708">
    <property type="entry name" value="DUF7948"/>
</dbReference>
<dbReference type="CDD" id="cd00146">
    <property type="entry name" value="PKD"/>
    <property type="match status" value="4"/>
</dbReference>
<proteinExistence type="predicted"/>
<evidence type="ECO:0000313" key="4">
    <source>
        <dbReference type="Proteomes" id="UP000230000"/>
    </source>
</evidence>
<dbReference type="NCBIfam" id="TIGR04131">
    <property type="entry name" value="Bac_Flav_CTERM"/>
    <property type="match status" value="1"/>
</dbReference>
<dbReference type="SMART" id="SM00089">
    <property type="entry name" value="PKD"/>
    <property type="match status" value="4"/>
</dbReference>
<dbReference type="Pfam" id="PF06739">
    <property type="entry name" value="SBBP"/>
    <property type="match status" value="1"/>
</dbReference>
<name>A0A2M9CXC9_9BACT</name>
<organism evidence="3 4">
    <name type="scientific">Thermoflavifilum aggregans</name>
    <dbReference type="NCBI Taxonomy" id="454188"/>
    <lineage>
        <taxon>Bacteria</taxon>
        <taxon>Pseudomonadati</taxon>
        <taxon>Bacteroidota</taxon>
        <taxon>Chitinophagia</taxon>
        <taxon>Chitinophagales</taxon>
        <taxon>Chitinophagaceae</taxon>
        <taxon>Thermoflavifilum</taxon>
    </lineage>
</organism>
<feature type="domain" description="PKD" evidence="2">
    <location>
        <begin position="948"/>
        <end position="989"/>
    </location>
</feature>
<evidence type="ECO:0000313" key="3">
    <source>
        <dbReference type="EMBL" id="PJJ76545.1"/>
    </source>
</evidence>
<accession>A0A2M9CXC9</accession>
<feature type="domain" description="PKD" evidence="2">
    <location>
        <begin position="859"/>
        <end position="898"/>
    </location>
</feature>
<reference evidence="3 4" key="1">
    <citation type="submission" date="2017-11" db="EMBL/GenBank/DDBJ databases">
        <title>Genomic Encyclopedia of Archaeal and Bacterial Type Strains, Phase II (KMG-II): From Individual Species to Whole Genera.</title>
        <authorList>
            <person name="Goeker M."/>
        </authorList>
    </citation>
    <scope>NUCLEOTIDE SEQUENCE [LARGE SCALE GENOMIC DNA]</scope>
    <source>
        <strain evidence="3 4">DSM 27268</strain>
    </source>
</reference>
<dbReference type="PANTHER" id="PTHR35580">
    <property type="entry name" value="CELL SURFACE GLYCOPROTEIN (S-LAYER PROTEIN)-LIKE PROTEIN"/>
    <property type="match status" value="1"/>
</dbReference>
<dbReference type="EMBL" id="PGFG01000001">
    <property type="protein sequence ID" value="PJJ76545.1"/>
    <property type="molecule type" value="Genomic_DNA"/>
</dbReference>